<dbReference type="KEGG" id="nch:A0U93_02050"/>
<organism evidence="1 2">
    <name type="scientific">Neoasaia chiangmaiensis</name>
    <dbReference type="NCBI Taxonomy" id="320497"/>
    <lineage>
        <taxon>Bacteria</taxon>
        <taxon>Pseudomonadati</taxon>
        <taxon>Pseudomonadota</taxon>
        <taxon>Alphaproteobacteria</taxon>
        <taxon>Acetobacterales</taxon>
        <taxon>Acetobacteraceae</taxon>
        <taxon>Neoasaia</taxon>
    </lineage>
</organism>
<reference evidence="1 2" key="1">
    <citation type="submission" date="2016-03" db="EMBL/GenBank/DDBJ databases">
        <title>Acetic acid bacteria sequencing.</title>
        <authorList>
            <person name="Brandt J."/>
            <person name="Jakob F."/>
            <person name="Vogel R.F."/>
        </authorList>
    </citation>
    <scope>NUCLEOTIDE SEQUENCE [LARGE SCALE GENOMIC DNA]</scope>
    <source>
        <strain evidence="1 2">NBRC 101099</strain>
    </source>
</reference>
<evidence type="ECO:0000313" key="1">
    <source>
        <dbReference type="EMBL" id="AQS86927.1"/>
    </source>
</evidence>
<dbReference type="Pfam" id="PF04402">
    <property type="entry name" value="SIMPL"/>
    <property type="match status" value="1"/>
</dbReference>
<dbReference type="PANTHER" id="PTHR34387:SF2">
    <property type="entry name" value="SLR1258 PROTEIN"/>
    <property type="match status" value="1"/>
</dbReference>
<dbReference type="Proteomes" id="UP000188604">
    <property type="component" value="Chromosome"/>
</dbReference>
<dbReference type="STRING" id="320497.A0U93_02050"/>
<keyword evidence="2" id="KW-1185">Reference proteome</keyword>
<dbReference type="GO" id="GO:0006974">
    <property type="term" value="P:DNA damage response"/>
    <property type="evidence" value="ECO:0007669"/>
    <property type="project" value="TreeGrafter"/>
</dbReference>
<accession>A0A1U9KMA7</accession>
<evidence type="ECO:0000313" key="2">
    <source>
        <dbReference type="Proteomes" id="UP000188604"/>
    </source>
</evidence>
<dbReference type="PANTHER" id="PTHR34387">
    <property type="entry name" value="SLR1258 PROTEIN"/>
    <property type="match status" value="1"/>
</dbReference>
<gene>
    <name evidence="1" type="ORF">A0U93_02050</name>
</gene>
<sequence length="220" mass="23542">MKRVYWLGSALTLAMLPTCSMAADNLTTLYLSATGKAQATPTLLTANMTLQAEASDAAAAQAQVNAMSQRVTKEAAGSPVHLSVQDYSVAQSENKAGATHWLAQQTIVISGKEAEPLLKLTAKYQSEGAALSGLSWSLDDATHDALMRDARADALHHLQADAQQTAQVMGMHVQRYKTIRVETPYTPRPMMMARMAAAPQRTDDAQTVSVTISADVILTP</sequence>
<dbReference type="Gene3D" id="3.30.110.170">
    <property type="entry name" value="Protein of unknown function (DUF541), domain 1"/>
    <property type="match status" value="1"/>
</dbReference>
<dbReference type="EMBL" id="CP014691">
    <property type="protein sequence ID" value="AQS86927.1"/>
    <property type="molecule type" value="Genomic_DNA"/>
</dbReference>
<dbReference type="RefSeq" id="WP_077805894.1">
    <property type="nucleotide sequence ID" value="NZ_BJXS01000004.1"/>
</dbReference>
<dbReference type="Gene3D" id="3.30.70.2970">
    <property type="entry name" value="Protein of unknown function (DUF541), domain 2"/>
    <property type="match status" value="1"/>
</dbReference>
<dbReference type="InterPro" id="IPR007497">
    <property type="entry name" value="SIMPL/DUF541"/>
</dbReference>
<dbReference type="InterPro" id="IPR052022">
    <property type="entry name" value="26kDa_periplasmic_antigen"/>
</dbReference>
<proteinExistence type="predicted"/>
<dbReference type="AlphaFoldDB" id="A0A1U9KMA7"/>
<protein>
    <submittedName>
        <fullName evidence="1">Uncharacterized protein</fullName>
    </submittedName>
</protein>
<name>A0A1U9KMA7_9PROT</name>